<dbReference type="PROSITE" id="PS00411">
    <property type="entry name" value="KINESIN_MOTOR_1"/>
    <property type="match status" value="1"/>
</dbReference>
<evidence type="ECO:0000313" key="15">
    <source>
        <dbReference type="RefSeq" id="XP_027577591.2"/>
    </source>
</evidence>
<comment type="subcellular location">
    <subcellularLocation>
        <location evidence="1">Cytoplasm</location>
        <location evidence="1">Cytoskeleton</location>
    </subcellularLocation>
</comment>
<dbReference type="RefSeq" id="XP_027577591.2">
    <property type="nucleotide sequence ID" value="XM_027721790.2"/>
</dbReference>
<accession>A0A6J2GQL7</accession>
<keyword evidence="2" id="KW-0963">Cytoplasm</keyword>
<evidence type="ECO:0000256" key="2">
    <source>
        <dbReference type="ARBA" id="ARBA00022490"/>
    </source>
</evidence>
<evidence type="ECO:0000256" key="8">
    <source>
        <dbReference type="ARBA" id="ARBA00023212"/>
    </source>
</evidence>
<feature type="compositionally biased region" description="Basic residues" evidence="12">
    <location>
        <begin position="763"/>
        <end position="773"/>
    </location>
</feature>
<evidence type="ECO:0000256" key="4">
    <source>
        <dbReference type="ARBA" id="ARBA00022741"/>
    </source>
</evidence>
<feature type="compositionally biased region" description="Acidic residues" evidence="12">
    <location>
        <begin position="446"/>
        <end position="463"/>
    </location>
</feature>
<dbReference type="PROSITE" id="PS50067">
    <property type="entry name" value="KINESIN_MOTOR_2"/>
    <property type="match status" value="1"/>
</dbReference>
<keyword evidence="8" id="KW-0206">Cytoskeleton</keyword>
<gene>
    <name evidence="15" type="primary">KIF3B</name>
</gene>
<evidence type="ECO:0000256" key="7">
    <source>
        <dbReference type="ARBA" id="ARBA00023175"/>
    </source>
</evidence>
<dbReference type="InterPro" id="IPR019821">
    <property type="entry name" value="Kinesin_motor_CS"/>
</dbReference>
<comment type="similarity">
    <text evidence="9 10">Belongs to the TRAFAC class myosin-kinesin ATPase superfamily. Kinesin family.</text>
</comment>
<dbReference type="SMART" id="SM00129">
    <property type="entry name" value="KISc"/>
    <property type="match status" value="1"/>
</dbReference>
<keyword evidence="14" id="KW-1185">Reference proteome</keyword>
<dbReference type="PANTHER" id="PTHR47968">
    <property type="entry name" value="CENTROMERE PROTEIN E"/>
    <property type="match status" value="1"/>
</dbReference>
<dbReference type="GO" id="GO:0005871">
    <property type="term" value="C:kinesin complex"/>
    <property type="evidence" value="ECO:0007669"/>
    <property type="project" value="UniProtKB-ARBA"/>
</dbReference>
<dbReference type="FunFam" id="3.40.850.10:FF:000017">
    <property type="entry name" value="Kinesin-like protein"/>
    <property type="match status" value="1"/>
</dbReference>
<feature type="region of interest" description="Disordered" evidence="12">
    <location>
        <begin position="433"/>
        <end position="464"/>
    </location>
</feature>
<evidence type="ECO:0000256" key="1">
    <source>
        <dbReference type="ARBA" id="ARBA00004245"/>
    </source>
</evidence>
<evidence type="ECO:0000256" key="6">
    <source>
        <dbReference type="ARBA" id="ARBA00023054"/>
    </source>
</evidence>
<dbReference type="InterPro" id="IPR036961">
    <property type="entry name" value="Kinesin_motor_dom_sf"/>
</dbReference>
<dbReference type="GO" id="GO:0008017">
    <property type="term" value="F:microtubule binding"/>
    <property type="evidence" value="ECO:0007669"/>
    <property type="project" value="InterPro"/>
</dbReference>
<keyword evidence="4 9" id="KW-0547">Nucleotide-binding</keyword>
<feature type="region of interest" description="Disordered" evidence="12">
    <location>
        <begin position="747"/>
        <end position="798"/>
    </location>
</feature>
<dbReference type="Proteomes" id="UP000504627">
    <property type="component" value="Unplaced"/>
</dbReference>
<evidence type="ECO:0000256" key="5">
    <source>
        <dbReference type="ARBA" id="ARBA00022840"/>
    </source>
</evidence>
<dbReference type="Gene3D" id="3.40.850.10">
    <property type="entry name" value="Kinesin motor domain"/>
    <property type="match status" value="1"/>
</dbReference>
<evidence type="ECO:0000256" key="9">
    <source>
        <dbReference type="PROSITE-ProRule" id="PRU00283"/>
    </source>
</evidence>
<dbReference type="InParanoid" id="A0A6J2GQL7"/>
<dbReference type="InterPro" id="IPR027640">
    <property type="entry name" value="Kinesin-like_fam"/>
</dbReference>
<dbReference type="CTD" id="9371"/>
<evidence type="ECO:0000256" key="11">
    <source>
        <dbReference type="SAM" id="Coils"/>
    </source>
</evidence>
<feature type="compositionally biased region" description="Polar residues" evidence="12">
    <location>
        <begin position="753"/>
        <end position="762"/>
    </location>
</feature>
<dbReference type="PRINTS" id="PR00380">
    <property type="entry name" value="KINESINHEAVY"/>
</dbReference>
<dbReference type="CDD" id="cd01371">
    <property type="entry name" value="KISc_KIF3"/>
    <property type="match status" value="1"/>
</dbReference>
<keyword evidence="3 10" id="KW-0493">Microtubule</keyword>
<dbReference type="Pfam" id="PF00225">
    <property type="entry name" value="Kinesin"/>
    <property type="match status" value="1"/>
</dbReference>
<evidence type="ECO:0000256" key="10">
    <source>
        <dbReference type="RuleBase" id="RU000394"/>
    </source>
</evidence>
<dbReference type="GO" id="GO:0003777">
    <property type="term" value="F:microtubule motor activity"/>
    <property type="evidence" value="ECO:0007669"/>
    <property type="project" value="InterPro"/>
</dbReference>
<dbReference type="AlphaFoldDB" id="A0A6J2GQL7"/>
<feature type="binding site" evidence="9">
    <location>
        <begin position="155"/>
        <end position="162"/>
    </location>
    <ligand>
        <name>ATP</name>
        <dbReference type="ChEBI" id="CHEBI:30616"/>
    </ligand>
</feature>
<dbReference type="GO" id="GO:0005874">
    <property type="term" value="C:microtubule"/>
    <property type="evidence" value="ECO:0007669"/>
    <property type="project" value="UniProtKB-KW"/>
</dbReference>
<feature type="coiled-coil region" evidence="11">
    <location>
        <begin position="488"/>
        <end position="631"/>
    </location>
</feature>
<name>A0A6J2GQL7_9PASS</name>
<dbReference type="GO" id="GO:0005737">
    <property type="term" value="C:cytoplasm"/>
    <property type="evidence" value="ECO:0007669"/>
    <property type="project" value="UniProtKB-ARBA"/>
</dbReference>
<keyword evidence="6 11" id="KW-0175">Coiled coil</keyword>
<proteinExistence type="inferred from homology"/>
<feature type="compositionally biased region" description="Low complexity" evidence="12">
    <location>
        <begin position="775"/>
        <end position="786"/>
    </location>
</feature>
<dbReference type="GO" id="GO:0007018">
    <property type="term" value="P:microtubule-based movement"/>
    <property type="evidence" value="ECO:0007669"/>
    <property type="project" value="InterPro"/>
</dbReference>
<evidence type="ECO:0000256" key="12">
    <source>
        <dbReference type="SAM" id="MobiDB-lite"/>
    </source>
</evidence>
<keyword evidence="5 9" id="KW-0067">ATP-binding</keyword>
<sequence length="798" mass="91247">MARQHSQLSGHCCPAQTLPWSFWGVGTLPTNWFYCPVTHLGFQHGIIHPSDHTSHRPAVMSKPKSSESVRVVVRCRPMNSKEKTASYEKVVNVDVKLGQVSVKNPRGASHELPKTFTFDAVYDWNSKQVELYDETFRPLVDSVLQGFNGTIFAYGQTGTGKTYTMEGVRGDPEKRGVIPNSFDHIFTHISRSQNQQYLVRASYLEIYQEEIRDLLSKDQSKRLELKERPDTGVFVKDLTTVVTKSVKEIEHIMNLGNQNRSVGATNMNEHSSRSHAIFQITIECSELGLDGENHIRVGKLNLVDLAGSERQAKTGAQGERLKEATKINLSLSALGNVISALVDGKSTHIPYRDSKLTRLLQDSLGGNAKTVMVANIGPASYNVEETLTTLRYANRAKNIKNKPQVNEDPKEALLREFQEEIARLKAQLEKRSIGKRKRRERRRDGGEEEEDTEEGEDEGDDKDDYWREQQEKLEIEKKAIVEDHSLVAEEKMRLLKEKEKKMEDLKREKEATEMLSAKIKTMESKLLVGGKNIVDHTNEQQKILEQKRQEIAEQKRREREIQQQMESRDEETLELKETYSSLQQEVDIKTKKLKKLFSKLQAVKAEIHDLQEEHIKERQELEQTQNELTRELKLKHLIIENFIPLEEKNKIMNRSFFDEEEDHWKLHPITRLDNQQMMKRPVSAVGYKRPLSQHARTSMMIHPEARYRAENIVLLELDGPSRTTRDYEGPAIAPKVQAALEAALQDEDEIQVDASTFESTSNKKSKPRPKTGRKSSGSSSAGSHSSQLYPQSRGLVPK</sequence>
<dbReference type="GO" id="GO:0060271">
    <property type="term" value="P:cilium assembly"/>
    <property type="evidence" value="ECO:0007669"/>
    <property type="project" value="UniProtKB-ARBA"/>
</dbReference>
<organism evidence="14 15">
    <name type="scientific">Pipra filicauda</name>
    <name type="common">Wire-tailed manakin</name>
    <dbReference type="NCBI Taxonomy" id="649802"/>
    <lineage>
        <taxon>Eukaryota</taxon>
        <taxon>Metazoa</taxon>
        <taxon>Chordata</taxon>
        <taxon>Craniata</taxon>
        <taxon>Vertebrata</taxon>
        <taxon>Euteleostomi</taxon>
        <taxon>Archelosauria</taxon>
        <taxon>Archosauria</taxon>
        <taxon>Dinosauria</taxon>
        <taxon>Saurischia</taxon>
        <taxon>Theropoda</taxon>
        <taxon>Coelurosauria</taxon>
        <taxon>Aves</taxon>
        <taxon>Neognathae</taxon>
        <taxon>Neoaves</taxon>
        <taxon>Telluraves</taxon>
        <taxon>Australaves</taxon>
        <taxon>Passeriformes</taxon>
        <taxon>Pipridae</taxon>
        <taxon>Pipra</taxon>
    </lineage>
</organism>
<dbReference type="FunCoup" id="A0A6J2GQL7">
    <property type="interactions" value="276"/>
</dbReference>
<evidence type="ECO:0000256" key="3">
    <source>
        <dbReference type="ARBA" id="ARBA00022701"/>
    </source>
</evidence>
<feature type="domain" description="Kinesin motor" evidence="13">
    <location>
        <begin position="68"/>
        <end position="399"/>
    </location>
</feature>
<evidence type="ECO:0000313" key="14">
    <source>
        <dbReference type="Proteomes" id="UP000504627"/>
    </source>
</evidence>
<dbReference type="SUPFAM" id="SSF52540">
    <property type="entry name" value="P-loop containing nucleoside triphosphate hydrolases"/>
    <property type="match status" value="1"/>
</dbReference>
<keyword evidence="7 9" id="KW-0505">Motor protein</keyword>
<dbReference type="InterPro" id="IPR001752">
    <property type="entry name" value="Kinesin_motor_dom"/>
</dbReference>
<dbReference type="PANTHER" id="PTHR47968:SF76">
    <property type="entry name" value="KINESIN-LIKE PROTEIN"/>
    <property type="match status" value="1"/>
</dbReference>
<dbReference type="GeneID" id="113988315"/>
<dbReference type="InterPro" id="IPR027417">
    <property type="entry name" value="P-loop_NTPase"/>
</dbReference>
<dbReference type="GO" id="GO:0005524">
    <property type="term" value="F:ATP binding"/>
    <property type="evidence" value="ECO:0007669"/>
    <property type="project" value="UniProtKB-UniRule"/>
</dbReference>
<dbReference type="GO" id="GO:0000278">
    <property type="term" value="P:mitotic cell cycle"/>
    <property type="evidence" value="ECO:0007669"/>
    <property type="project" value="TreeGrafter"/>
</dbReference>
<reference evidence="15" key="1">
    <citation type="submission" date="2025-08" db="UniProtKB">
        <authorList>
            <consortium name="RefSeq"/>
        </authorList>
    </citation>
    <scope>IDENTIFICATION</scope>
    <source>
        <tissue evidence="15">Muscle</tissue>
    </source>
</reference>
<protein>
    <recommendedName>
        <fullName evidence="10">Kinesin-like protein</fullName>
    </recommendedName>
</protein>
<evidence type="ECO:0000259" key="13">
    <source>
        <dbReference type="PROSITE" id="PS50067"/>
    </source>
</evidence>